<evidence type="ECO:0000256" key="8">
    <source>
        <dbReference type="ARBA" id="ARBA00047746"/>
    </source>
</evidence>
<name>A0A840AUG8_9HYPH</name>
<evidence type="ECO:0000256" key="5">
    <source>
        <dbReference type="ARBA" id="ARBA00022800"/>
    </source>
</evidence>
<comment type="caution">
    <text evidence="13">The sequence shown here is derived from an EMBL/GenBank/DDBJ whole genome shotgun (WGS) entry which is preliminary data.</text>
</comment>
<comment type="catalytic activity">
    <reaction evidence="8">
        <text>a 3'-end 3'-phospho-ribonucleotide-RNA + a 5'-end dephospho-ribonucleoside-RNA + GTP = a ribonucleotidyl-ribonucleotide-RNA + GMP + diphosphate</text>
        <dbReference type="Rhea" id="RHEA:68076"/>
        <dbReference type="Rhea" id="RHEA-COMP:10463"/>
        <dbReference type="Rhea" id="RHEA-COMP:13936"/>
        <dbReference type="Rhea" id="RHEA-COMP:17355"/>
        <dbReference type="ChEBI" id="CHEBI:33019"/>
        <dbReference type="ChEBI" id="CHEBI:37565"/>
        <dbReference type="ChEBI" id="CHEBI:58115"/>
        <dbReference type="ChEBI" id="CHEBI:83062"/>
        <dbReference type="ChEBI" id="CHEBI:138284"/>
        <dbReference type="ChEBI" id="CHEBI:173118"/>
        <dbReference type="EC" id="6.5.1.8"/>
    </reaction>
</comment>
<dbReference type="Pfam" id="PF01139">
    <property type="entry name" value="RtcB"/>
    <property type="match status" value="2"/>
</dbReference>
<comment type="cofactor">
    <cofactor evidence="11">
        <name>Mn(2+)</name>
        <dbReference type="ChEBI" id="CHEBI:29035"/>
    </cofactor>
    <text evidence="11">Binds 2 manganese ions per subunit.</text>
</comment>
<dbReference type="PANTHER" id="PTHR11118:SF1">
    <property type="entry name" value="RNA-SPLICING LIGASE RTCB HOMOLOG"/>
    <property type="match status" value="1"/>
</dbReference>
<gene>
    <name evidence="13" type="ORF">GGR25_003153</name>
</gene>
<evidence type="ECO:0000256" key="1">
    <source>
        <dbReference type="ARBA" id="ARBA00012726"/>
    </source>
</evidence>
<dbReference type="GO" id="GO:0005525">
    <property type="term" value="F:GTP binding"/>
    <property type="evidence" value="ECO:0007669"/>
    <property type="project" value="UniProtKB-KW"/>
</dbReference>
<evidence type="ECO:0000256" key="3">
    <source>
        <dbReference type="ARBA" id="ARBA00022723"/>
    </source>
</evidence>
<dbReference type="EMBL" id="JACIDS010000004">
    <property type="protein sequence ID" value="MBB3932095.1"/>
    <property type="molecule type" value="Genomic_DNA"/>
</dbReference>
<reference evidence="13 14" key="1">
    <citation type="submission" date="2020-08" db="EMBL/GenBank/DDBJ databases">
        <title>Genomic Encyclopedia of Type Strains, Phase IV (KMG-IV): sequencing the most valuable type-strain genomes for metagenomic binning, comparative biology and taxonomic classification.</title>
        <authorList>
            <person name="Goeker M."/>
        </authorList>
    </citation>
    <scope>NUCLEOTIDE SEQUENCE [LARGE SCALE GENOMIC DNA]</scope>
    <source>
        <strain evidence="13 14">DSM 25966</strain>
    </source>
</reference>
<evidence type="ECO:0000256" key="11">
    <source>
        <dbReference type="PIRSR" id="PIRSR601233-3"/>
    </source>
</evidence>
<evidence type="ECO:0000256" key="7">
    <source>
        <dbReference type="ARBA" id="ARBA00023211"/>
    </source>
</evidence>
<dbReference type="GO" id="GO:0170057">
    <property type="term" value="F:RNA ligase (GTP) activity"/>
    <property type="evidence" value="ECO:0007669"/>
    <property type="project" value="UniProtKB-EC"/>
</dbReference>
<keyword evidence="4 10" id="KW-0547">Nucleotide-binding</keyword>
<feature type="compositionally biased region" description="Basic and acidic residues" evidence="12">
    <location>
        <begin position="296"/>
        <end position="310"/>
    </location>
</feature>
<keyword evidence="2" id="KW-0436">Ligase</keyword>
<protein>
    <recommendedName>
        <fullName evidence="1">3'-phosphate/5'-hydroxy nucleic acid ligase</fullName>
        <ecNumber evidence="1">6.5.1.8</ecNumber>
    </recommendedName>
</protein>
<proteinExistence type="predicted"/>
<evidence type="ECO:0000256" key="2">
    <source>
        <dbReference type="ARBA" id="ARBA00022598"/>
    </source>
</evidence>
<dbReference type="GO" id="GO:0042245">
    <property type="term" value="P:RNA repair"/>
    <property type="evidence" value="ECO:0007669"/>
    <property type="project" value="UniProtKB-KW"/>
</dbReference>
<evidence type="ECO:0000256" key="4">
    <source>
        <dbReference type="ARBA" id="ARBA00022741"/>
    </source>
</evidence>
<dbReference type="AlphaFoldDB" id="A0A840AUG8"/>
<dbReference type="RefSeq" id="WP_183399763.1">
    <property type="nucleotide sequence ID" value="NZ_JACIDS010000004.1"/>
</dbReference>
<keyword evidence="3 11" id="KW-0479">Metal-binding</keyword>
<accession>A0A840AUG8</accession>
<dbReference type="InterPro" id="IPR001233">
    <property type="entry name" value="RtcB"/>
</dbReference>
<evidence type="ECO:0000256" key="6">
    <source>
        <dbReference type="ARBA" id="ARBA00023134"/>
    </source>
</evidence>
<evidence type="ECO:0000256" key="9">
    <source>
        <dbReference type="PIRSR" id="PIRSR601233-1"/>
    </source>
</evidence>
<dbReference type="GO" id="GO:0006396">
    <property type="term" value="P:RNA processing"/>
    <property type="evidence" value="ECO:0007669"/>
    <property type="project" value="InterPro"/>
</dbReference>
<sequence>MNIHHWTGADRRFRVFASPASWIEGASVAQLRLLAGRRGFLSAAAMADLHPGHKGPVGCAIETEGVIHPDLVGTDIGCGMALFALDIEQRQLHIDKAFKALHGLHEAVDAGDRAHQAAIAPDYAPGMGTVGGGNHFVELQVLDDRADEAACDAHGLRRGALFLLVHTGSRSLGPEVLERHGVGERGLDLQSPEGIAYLADHDRAVAFAAANRKLLAETAASLVRGNARLITDQPHNFVEPRPGGRVLHRKGAAPADRGLSPLPGSRGAQSHLLLPEAGPGEALASLPHGAGRKRDRAGMSDRAKDGDRPPRANPLGNRIICADRRMAAEEAPDAYKNIARVLADVEEAGLARSIARFRPIVTFKTAEARGR</sequence>
<evidence type="ECO:0000256" key="12">
    <source>
        <dbReference type="SAM" id="MobiDB-lite"/>
    </source>
</evidence>
<feature type="binding site" evidence="10">
    <location>
        <position position="364"/>
    </location>
    <ligand>
        <name>GMP</name>
        <dbReference type="ChEBI" id="CHEBI:58115"/>
    </ligand>
</feature>
<dbReference type="NCBIfam" id="TIGR03073">
    <property type="entry name" value="release_rtcB"/>
    <property type="match status" value="1"/>
</dbReference>
<feature type="binding site" evidence="11">
    <location>
        <position position="135"/>
    </location>
    <ligand>
        <name>Mn(2+)</name>
        <dbReference type="ChEBI" id="CHEBI:29035"/>
        <label>1</label>
    </ligand>
</feature>
<evidence type="ECO:0000313" key="14">
    <source>
        <dbReference type="Proteomes" id="UP000553963"/>
    </source>
</evidence>
<feature type="binding site" evidence="10">
    <location>
        <begin position="235"/>
        <end position="236"/>
    </location>
    <ligand>
        <name>GMP</name>
        <dbReference type="ChEBI" id="CHEBI:58115"/>
    </ligand>
</feature>
<evidence type="ECO:0000256" key="10">
    <source>
        <dbReference type="PIRSR" id="PIRSR601233-2"/>
    </source>
</evidence>
<dbReference type="SUPFAM" id="SSF103365">
    <property type="entry name" value="Hypothetical protein PH1602"/>
    <property type="match status" value="1"/>
</dbReference>
<feature type="binding site" evidence="10">
    <location>
        <begin position="288"/>
        <end position="291"/>
    </location>
    <ligand>
        <name>GMP</name>
        <dbReference type="ChEBI" id="CHEBI:58115"/>
    </ligand>
</feature>
<dbReference type="GO" id="GO:0003972">
    <property type="term" value="F:RNA ligase (ATP) activity"/>
    <property type="evidence" value="ECO:0007669"/>
    <property type="project" value="TreeGrafter"/>
</dbReference>
<keyword evidence="6 10" id="KW-0342">GTP-binding</keyword>
<keyword evidence="14" id="KW-1185">Reference proteome</keyword>
<evidence type="ECO:0000313" key="13">
    <source>
        <dbReference type="EMBL" id="MBB3932095.1"/>
    </source>
</evidence>
<dbReference type="InterPro" id="IPR017510">
    <property type="entry name" value="RtcB2"/>
</dbReference>
<dbReference type="Proteomes" id="UP000553963">
    <property type="component" value="Unassembled WGS sequence"/>
</dbReference>
<keyword evidence="5" id="KW-0692">RNA repair</keyword>
<dbReference type="InterPro" id="IPR036025">
    <property type="entry name" value="RtcB-like_sf"/>
</dbReference>
<dbReference type="PANTHER" id="PTHR11118">
    <property type="entry name" value="RNA-SPLICING LIGASE RTCB HOMOLOG"/>
    <property type="match status" value="1"/>
</dbReference>
<feature type="region of interest" description="Disordered" evidence="12">
    <location>
        <begin position="234"/>
        <end position="316"/>
    </location>
</feature>
<dbReference type="GO" id="GO:0046872">
    <property type="term" value="F:metal ion binding"/>
    <property type="evidence" value="ECO:0007669"/>
    <property type="project" value="UniProtKB-KW"/>
</dbReference>
<dbReference type="Gene3D" id="3.90.1860.10">
    <property type="entry name" value="tRNA-splicing ligase RtcB"/>
    <property type="match status" value="1"/>
</dbReference>
<feature type="binding site" evidence="11">
    <location>
        <position position="235"/>
    </location>
    <ligand>
        <name>Mn(2+)</name>
        <dbReference type="ChEBI" id="CHEBI:29035"/>
        <label>2</label>
    </ligand>
</feature>
<feature type="active site" description="GMP-histidine intermediate" evidence="9">
    <location>
        <position position="288"/>
    </location>
</feature>
<feature type="binding site" evidence="10">
    <location>
        <position position="270"/>
    </location>
    <ligand>
        <name>GMP</name>
        <dbReference type="ChEBI" id="CHEBI:58115"/>
    </ligand>
</feature>
<keyword evidence="7 11" id="KW-0464">Manganese</keyword>
<feature type="binding site" evidence="11">
    <location>
        <position position="166"/>
    </location>
    <ligand>
        <name>Mn(2+)</name>
        <dbReference type="ChEBI" id="CHEBI:29035"/>
        <label>2</label>
    </ligand>
</feature>
<dbReference type="EC" id="6.5.1.8" evidence="1"/>
<feature type="binding site" evidence="10">
    <location>
        <begin position="134"/>
        <end position="138"/>
    </location>
    <ligand>
        <name>GMP</name>
        <dbReference type="ChEBI" id="CHEBI:58115"/>
    </ligand>
</feature>
<organism evidence="13 14">
    <name type="scientific">Kaistia hirudinis</name>
    <dbReference type="NCBI Taxonomy" id="1293440"/>
    <lineage>
        <taxon>Bacteria</taxon>
        <taxon>Pseudomonadati</taxon>
        <taxon>Pseudomonadota</taxon>
        <taxon>Alphaproteobacteria</taxon>
        <taxon>Hyphomicrobiales</taxon>
        <taxon>Kaistiaceae</taxon>
        <taxon>Kaistia</taxon>
    </lineage>
</organism>